<dbReference type="PROSITE" id="PS50928">
    <property type="entry name" value="ABC_TM1"/>
    <property type="match status" value="1"/>
</dbReference>
<evidence type="ECO:0000256" key="3">
    <source>
        <dbReference type="ARBA" id="ARBA00022448"/>
    </source>
</evidence>
<evidence type="ECO:0000256" key="6">
    <source>
        <dbReference type="ARBA" id="ARBA00022692"/>
    </source>
</evidence>
<comment type="subcellular location">
    <subcellularLocation>
        <location evidence="1">Cell membrane</location>
        <topology evidence="1">Multi-pass membrane protein</topology>
    </subcellularLocation>
</comment>
<evidence type="ECO:0000259" key="10">
    <source>
        <dbReference type="PROSITE" id="PS50928"/>
    </source>
</evidence>
<proteinExistence type="inferred from homology"/>
<dbReference type="InterPro" id="IPR051124">
    <property type="entry name" value="Phosphate_Transport_Permease"/>
</dbReference>
<gene>
    <name evidence="11" type="ORF">ASZ90_001547</name>
</gene>
<dbReference type="GO" id="GO:0005886">
    <property type="term" value="C:plasma membrane"/>
    <property type="evidence" value="ECO:0007669"/>
    <property type="project" value="UniProtKB-SubCell"/>
</dbReference>
<evidence type="ECO:0000313" key="11">
    <source>
        <dbReference type="EMBL" id="KUG28585.1"/>
    </source>
</evidence>
<dbReference type="PANTHER" id="PTHR30425:SF1">
    <property type="entry name" value="PHOSPHATE TRANSPORT SYSTEM PERMEASE PROTEIN PSTC"/>
    <property type="match status" value="1"/>
</dbReference>
<reference evidence="11" key="1">
    <citation type="journal article" date="2015" name="Proc. Natl. Acad. Sci. U.S.A.">
        <title>Networks of energetic and metabolic interactions define dynamics in microbial communities.</title>
        <authorList>
            <person name="Embree M."/>
            <person name="Liu J.K."/>
            <person name="Al-Bassam M.M."/>
            <person name="Zengler K."/>
        </authorList>
    </citation>
    <scope>NUCLEOTIDE SEQUENCE</scope>
</reference>
<dbReference type="EMBL" id="LNQE01000204">
    <property type="protein sequence ID" value="KUG28585.1"/>
    <property type="molecule type" value="Genomic_DNA"/>
</dbReference>
<dbReference type="GO" id="GO:0006817">
    <property type="term" value="P:phosphate ion transport"/>
    <property type="evidence" value="ECO:0007669"/>
    <property type="project" value="UniProtKB-KW"/>
</dbReference>
<dbReference type="PANTHER" id="PTHR30425">
    <property type="entry name" value="PHOSPHATE TRANSPORT SYSTEM PERMEASE PROTEIN PST"/>
    <property type="match status" value="1"/>
</dbReference>
<sequence>MAISRKAKDSVIRIAFLVTALSSIVALGLIMLYLFLEGVPLFEHVSVSDFLFGHLWYPTSDPPDFGIFPLIVASVAVTLVSSAMAIPLGVMTAIYLAEIAGPKTRGFFKPVVELLAALPSVVIGFFGMVVVAPFLQEALDLATGLNLFNAALMLAFMSVPTICSVSEDAIYSVPAELKEASLALGATHWETIARVILPASLSGISTAIILGMSRAIGETMVVLMVAGGAAMIPNSLFSPVRPMPSSIAAEMAEAPFRGDHYYALFAIGIVLFLFTLLFNIIADHISEKHKQVGAATL</sequence>
<feature type="domain" description="ABC transmembrane type-1" evidence="10">
    <location>
        <begin position="71"/>
        <end position="282"/>
    </location>
</feature>
<evidence type="ECO:0000256" key="1">
    <source>
        <dbReference type="ARBA" id="ARBA00004651"/>
    </source>
</evidence>
<evidence type="ECO:0000256" key="2">
    <source>
        <dbReference type="ARBA" id="ARBA00007069"/>
    </source>
</evidence>
<evidence type="ECO:0000256" key="7">
    <source>
        <dbReference type="ARBA" id="ARBA00022989"/>
    </source>
</evidence>
<feature type="transmembrane region" description="Helical" evidence="9">
    <location>
        <begin position="260"/>
        <end position="281"/>
    </location>
</feature>
<comment type="caution">
    <text evidence="11">The sequence shown here is derived from an EMBL/GenBank/DDBJ whole genome shotgun (WGS) entry which is preliminary data.</text>
</comment>
<name>A0A0W8G657_9ZZZZ</name>
<protein>
    <submittedName>
        <fullName evidence="11">Phosphate transport system permease protein pstc</fullName>
    </submittedName>
</protein>
<keyword evidence="7 9" id="KW-1133">Transmembrane helix</keyword>
<dbReference type="InterPro" id="IPR035906">
    <property type="entry name" value="MetI-like_sf"/>
</dbReference>
<evidence type="ECO:0000256" key="4">
    <source>
        <dbReference type="ARBA" id="ARBA00022475"/>
    </source>
</evidence>
<dbReference type="SUPFAM" id="SSF161098">
    <property type="entry name" value="MetI-like"/>
    <property type="match status" value="1"/>
</dbReference>
<dbReference type="InterPro" id="IPR011864">
    <property type="entry name" value="Phosphate_PstC"/>
</dbReference>
<evidence type="ECO:0000256" key="5">
    <source>
        <dbReference type="ARBA" id="ARBA00022592"/>
    </source>
</evidence>
<evidence type="ECO:0000256" key="8">
    <source>
        <dbReference type="ARBA" id="ARBA00023136"/>
    </source>
</evidence>
<keyword evidence="4" id="KW-1003">Cell membrane</keyword>
<dbReference type="GO" id="GO:0005315">
    <property type="term" value="F:phosphate transmembrane transporter activity"/>
    <property type="evidence" value="ECO:0007669"/>
    <property type="project" value="InterPro"/>
</dbReference>
<organism evidence="11">
    <name type="scientific">hydrocarbon metagenome</name>
    <dbReference type="NCBI Taxonomy" id="938273"/>
    <lineage>
        <taxon>unclassified sequences</taxon>
        <taxon>metagenomes</taxon>
        <taxon>ecological metagenomes</taxon>
    </lineage>
</organism>
<dbReference type="AlphaFoldDB" id="A0A0W8G657"/>
<keyword evidence="3" id="KW-0813">Transport</keyword>
<dbReference type="NCBIfam" id="TIGR02138">
    <property type="entry name" value="phosphate_pstC"/>
    <property type="match status" value="1"/>
</dbReference>
<accession>A0A0W8G657</accession>
<feature type="transmembrane region" description="Helical" evidence="9">
    <location>
        <begin position="220"/>
        <end position="240"/>
    </location>
</feature>
<evidence type="ECO:0000256" key="9">
    <source>
        <dbReference type="SAM" id="Phobius"/>
    </source>
</evidence>
<feature type="transmembrane region" description="Helical" evidence="9">
    <location>
        <begin position="65"/>
        <end position="90"/>
    </location>
</feature>
<keyword evidence="5" id="KW-0592">Phosphate transport</keyword>
<keyword evidence="6 9" id="KW-0812">Transmembrane</keyword>
<keyword evidence="8 9" id="KW-0472">Membrane</keyword>
<comment type="similarity">
    <text evidence="2">Belongs to the binding-protein-dependent transport system permease family. CysTW subfamily.</text>
</comment>
<dbReference type="CDD" id="cd06261">
    <property type="entry name" value="TM_PBP2"/>
    <property type="match status" value="1"/>
</dbReference>
<dbReference type="Gene3D" id="1.10.3720.10">
    <property type="entry name" value="MetI-like"/>
    <property type="match status" value="1"/>
</dbReference>
<dbReference type="InterPro" id="IPR000515">
    <property type="entry name" value="MetI-like"/>
</dbReference>
<feature type="transmembrane region" description="Helical" evidence="9">
    <location>
        <begin position="12"/>
        <end position="36"/>
    </location>
</feature>
<feature type="transmembrane region" description="Helical" evidence="9">
    <location>
        <begin position="111"/>
        <end position="135"/>
    </location>
</feature>
<dbReference type="Pfam" id="PF00528">
    <property type="entry name" value="BPD_transp_1"/>
    <property type="match status" value="1"/>
</dbReference>